<evidence type="ECO:0000313" key="1">
    <source>
        <dbReference type="EMBL" id="KAH8096968.1"/>
    </source>
</evidence>
<proteinExistence type="predicted"/>
<accession>A0A8K0XNK0</accession>
<keyword evidence="2" id="KW-1185">Reference proteome</keyword>
<dbReference type="EMBL" id="JAEVFJ010000021">
    <property type="protein sequence ID" value="KAH8096968.1"/>
    <property type="molecule type" value="Genomic_DNA"/>
</dbReference>
<organism evidence="1 2">
    <name type="scientific">Cristinia sonorae</name>
    <dbReference type="NCBI Taxonomy" id="1940300"/>
    <lineage>
        <taxon>Eukaryota</taxon>
        <taxon>Fungi</taxon>
        <taxon>Dikarya</taxon>
        <taxon>Basidiomycota</taxon>
        <taxon>Agaricomycotina</taxon>
        <taxon>Agaricomycetes</taxon>
        <taxon>Agaricomycetidae</taxon>
        <taxon>Agaricales</taxon>
        <taxon>Pleurotineae</taxon>
        <taxon>Stephanosporaceae</taxon>
        <taxon>Cristinia</taxon>
    </lineage>
</organism>
<protein>
    <submittedName>
        <fullName evidence="1">Uncharacterized protein</fullName>
    </submittedName>
</protein>
<gene>
    <name evidence="1" type="ORF">BXZ70DRAFT_1009299</name>
</gene>
<evidence type="ECO:0000313" key="2">
    <source>
        <dbReference type="Proteomes" id="UP000813824"/>
    </source>
</evidence>
<sequence length="228" mass="26099">MLSDITSVDHPVRVFHPVTIKDSIPGLKTLFFSARNIVWNCQKAISAYQQIENPTERRTSQFQNGLSRELFRFRVVMGDIDLCRDELGLDIVTQCPDIMTGINSTITRSTHLGVNGEPVRRVDIKRIAAMKFDFEADFEMGFGQRIEDAWWEWPEVIEEDEEANVTCPPWWRFEGWNHSIFGVAGWGGILSSKKDTAILADHFKDTLEEMEGLFDILDDIEALGNDDE</sequence>
<dbReference type="AlphaFoldDB" id="A0A8K0XNK0"/>
<reference evidence="1" key="1">
    <citation type="journal article" date="2021" name="New Phytol.">
        <title>Evolutionary innovations through gain and loss of genes in the ectomycorrhizal Boletales.</title>
        <authorList>
            <person name="Wu G."/>
            <person name="Miyauchi S."/>
            <person name="Morin E."/>
            <person name="Kuo A."/>
            <person name="Drula E."/>
            <person name="Varga T."/>
            <person name="Kohler A."/>
            <person name="Feng B."/>
            <person name="Cao Y."/>
            <person name="Lipzen A."/>
            <person name="Daum C."/>
            <person name="Hundley H."/>
            <person name="Pangilinan J."/>
            <person name="Johnson J."/>
            <person name="Barry K."/>
            <person name="LaButti K."/>
            <person name="Ng V."/>
            <person name="Ahrendt S."/>
            <person name="Min B."/>
            <person name="Choi I.G."/>
            <person name="Park H."/>
            <person name="Plett J.M."/>
            <person name="Magnuson J."/>
            <person name="Spatafora J.W."/>
            <person name="Nagy L.G."/>
            <person name="Henrissat B."/>
            <person name="Grigoriev I.V."/>
            <person name="Yang Z.L."/>
            <person name="Xu J."/>
            <person name="Martin F.M."/>
        </authorList>
    </citation>
    <scope>NUCLEOTIDE SEQUENCE</scope>
    <source>
        <strain evidence="1">KKN 215</strain>
    </source>
</reference>
<dbReference type="Proteomes" id="UP000813824">
    <property type="component" value="Unassembled WGS sequence"/>
</dbReference>
<comment type="caution">
    <text evidence="1">The sequence shown here is derived from an EMBL/GenBank/DDBJ whole genome shotgun (WGS) entry which is preliminary data.</text>
</comment>
<name>A0A8K0XNK0_9AGAR</name>